<evidence type="ECO:0000256" key="7">
    <source>
        <dbReference type="ARBA" id="ARBA00023157"/>
    </source>
</evidence>
<comment type="subunit">
    <text evidence="9">Homodimer.</text>
</comment>
<keyword evidence="6 9" id="KW-0221">Differentiation</keyword>
<dbReference type="GO" id="GO:0045596">
    <property type="term" value="P:negative regulation of cell differentiation"/>
    <property type="evidence" value="ECO:0007669"/>
    <property type="project" value="InterPro"/>
</dbReference>
<keyword evidence="5 13" id="KW-0732">Signal</keyword>
<keyword evidence="3 9" id="KW-0217">Developmental protein</keyword>
<dbReference type="InterPro" id="IPR008717">
    <property type="entry name" value="Noggin"/>
</dbReference>
<evidence type="ECO:0000313" key="14">
    <source>
        <dbReference type="Ensembl" id="ENSDCDP00010008312.1"/>
    </source>
</evidence>
<evidence type="ECO:0000256" key="10">
    <source>
        <dbReference type="PIRSR" id="PIRSR008129-1"/>
    </source>
</evidence>
<dbReference type="GO" id="GO:0001649">
    <property type="term" value="P:osteoblast differentiation"/>
    <property type="evidence" value="ECO:0007669"/>
    <property type="project" value="TreeGrafter"/>
</dbReference>
<comment type="similarity">
    <text evidence="2 9">Belongs to the noggin family.</text>
</comment>
<feature type="signal peptide" evidence="13">
    <location>
        <begin position="1"/>
        <end position="17"/>
    </location>
</feature>
<reference evidence="14" key="3">
    <citation type="submission" date="2025-09" db="UniProtKB">
        <authorList>
            <consortium name="Ensembl"/>
        </authorList>
    </citation>
    <scope>IDENTIFICATION</scope>
</reference>
<evidence type="ECO:0000256" key="4">
    <source>
        <dbReference type="ARBA" id="ARBA00022525"/>
    </source>
</evidence>
<evidence type="ECO:0000256" key="13">
    <source>
        <dbReference type="SAM" id="SignalP"/>
    </source>
</evidence>
<reference evidence="14 15" key="1">
    <citation type="submission" date="2020-06" db="EMBL/GenBank/DDBJ databases">
        <authorList>
            <consortium name="Wellcome Sanger Institute Data Sharing"/>
        </authorList>
    </citation>
    <scope>NUCLEOTIDE SEQUENCE [LARGE SCALE GENOMIC DNA]</scope>
</reference>
<dbReference type="PIRSF" id="PIRSF008129">
    <property type="entry name" value="Noggin"/>
    <property type="match status" value="1"/>
</dbReference>
<feature type="disulfide bond" evidence="10">
    <location>
        <begin position="132"/>
        <end position="169"/>
    </location>
</feature>
<feature type="disulfide bond" evidence="10">
    <location>
        <begin position="155"/>
        <end position="207"/>
    </location>
</feature>
<dbReference type="Proteomes" id="UP000694580">
    <property type="component" value="Chromosome 2"/>
</dbReference>
<protein>
    <recommendedName>
        <fullName evidence="9">Noggin</fullName>
    </recommendedName>
</protein>
<evidence type="ECO:0000256" key="2">
    <source>
        <dbReference type="ARBA" id="ARBA00007480"/>
    </source>
</evidence>
<evidence type="ECO:0000256" key="6">
    <source>
        <dbReference type="ARBA" id="ARBA00022782"/>
    </source>
</evidence>
<dbReference type="InterPro" id="IPR029034">
    <property type="entry name" value="Cystine-knot_cytokine"/>
</dbReference>
<dbReference type="Pfam" id="PF05806">
    <property type="entry name" value="Noggin"/>
    <property type="match status" value="1"/>
</dbReference>
<dbReference type="GO" id="GO:0009953">
    <property type="term" value="P:dorsal/ventral pattern formation"/>
    <property type="evidence" value="ECO:0007669"/>
    <property type="project" value="TreeGrafter"/>
</dbReference>
<evidence type="ECO:0000256" key="11">
    <source>
        <dbReference type="PIRSR" id="PIRSR008129-2"/>
    </source>
</evidence>
<evidence type="ECO:0000256" key="9">
    <source>
        <dbReference type="PIRNR" id="PIRNR008129"/>
    </source>
</evidence>
<dbReference type="AlphaFoldDB" id="A0AAY4AHD4"/>
<accession>A0AAY4AHD4</accession>
<evidence type="ECO:0000256" key="5">
    <source>
        <dbReference type="ARBA" id="ARBA00022729"/>
    </source>
</evidence>
<feature type="disulfide bond" evidence="10">
    <location>
        <begin position="184"/>
        <end position="194"/>
    </location>
</feature>
<feature type="disulfide bond" evidence="10">
    <location>
        <begin position="161"/>
        <end position="209"/>
    </location>
</feature>
<dbReference type="Gene3D" id="1.10.287.520">
    <property type="entry name" value="Helix hairpin bin"/>
    <property type="match status" value="1"/>
</dbReference>
<name>A0AAY4AHD4_9TELE</name>
<dbReference type="Ensembl" id="ENSDCDT00010008741.1">
    <property type="protein sequence ID" value="ENSDCDP00010008312.1"/>
    <property type="gene ID" value="ENSDCDG00010003762.1"/>
</dbReference>
<sequence>MLRLNFLGLTYLPICQSQGVCQHYYHLRPIPSDTLPAGPIPEVPDPSLDPREKDLNETELRSILGGHFDADFMSVSQPDEEPSDREPPRRLQGAMPEDLLALDFDLQHAKKPKPSKKLRRRLQLWLWSYTFCPVLHAWTDMGSRFWPRHLKVGTCYNKRSCSLPEGMVCKPAKSAHLTLLRWRCLGPRKGGLRCAWIPVRYPVITECKCSCSP</sequence>
<evidence type="ECO:0000313" key="15">
    <source>
        <dbReference type="Proteomes" id="UP000694580"/>
    </source>
</evidence>
<proteinExistence type="inferred from homology"/>
<dbReference type="PANTHER" id="PTHR10494">
    <property type="entry name" value="BONE MORPHOGENETIC PROTEIN INHIBITOR, NOGGIN"/>
    <property type="match status" value="1"/>
</dbReference>
<feature type="chain" id="PRO_5044260477" description="Noggin" evidence="13">
    <location>
        <begin position="18"/>
        <end position="213"/>
    </location>
</feature>
<dbReference type="GO" id="GO:0005615">
    <property type="term" value="C:extracellular space"/>
    <property type="evidence" value="ECO:0007669"/>
    <property type="project" value="TreeGrafter"/>
</dbReference>
<evidence type="ECO:0000256" key="8">
    <source>
        <dbReference type="ARBA" id="ARBA00023188"/>
    </source>
</evidence>
<dbReference type="GeneTree" id="ENSGT00390000006009"/>
<reference evidence="14" key="2">
    <citation type="submission" date="2025-08" db="UniProtKB">
        <authorList>
            <consortium name="Ensembl"/>
        </authorList>
    </citation>
    <scope>IDENTIFICATION</scope>
</reference>
<organism evidence="14 15">
    <name type="scientific">Denticeps clupeoides</name>
    <name type="common">denticle herring</name>
    <dbReference type="NCBI Taxonomy" id="299321"/>
    <lineage>
        <taxon>Eukaryota</taxon>
        <taxon>Metazoa</taxon>
        <taxon>Chordata</taxon>
        <taxon>Craniata</taxon>
        <taxon>Vertebrata</taxon>
        <taxon>Euteleostomi</taxon>
        <taxon>Actinopterygii</taxon>
        <taxon>Neopterygii</taxon>
        <taxon>Teleostei</taxon>
        <taxon>Clupei</taxon>
        <taxon>Clupeiformes</taxon>
        <taxon>Denticipitoidei</taxon>
        <taxon>Denticipitidae</taxon>
        <taxon>Denticeps</taxon>
    </lineage>
</organism>
<dbReference type="GO" id="GO:0051216">
    <property type="term" value="P:cartilage development"/>
    <property type="evidence" value="ECO:0007669"/>
    <property type="project" value="UniProtKB-UniRule"/>
</dbReference>
<keyword evidence="4 9" id="KW-0964">Secreted</keyword>
<feature type="region of interest" description="Disordered" evidence="12">
    <location>
        <begin position="72"/>
        <end position="91"/>
    </location>
</feature>
<keyword evidence="7 10" id="KW-1015">Disulfide bond</keyword>
<dbReference type="PANTHER" id="PTHR10494:SF5">
    <property type="entry name" value="NOGGIN"/>
    <property type="match status" value="1"/>
</dbReference>
<comment type="subcellular location">
    <subcellularLocation>
        <location evidence="1 9">Secreted</location>
    </subcellularLocation>
</comment>
<dbReference type="SUPFAM" id="SSF57501">
    <property type="entry name" value="Cystine-knot cytokines"/>
    <property type="match status" value="1"/>
</dbReference>
<keyword evidence="8 9" id="KW-0891">Chondrogenesis</keyword>
<dbReference type="Gene3D" id="2.10.90.10">
    <property type="entry name" value="Cystine-knot cytokines"/>
    <property type="match status" value="1"/>
</dbReference>
<dbReference type="GO" id="GO:0030514">
    <property type="term" value="P:negative regulation of BMP signaling pathway"/>
    <property type="evidence" value="ECO:0007669"/>
    <property type="project" value="InterPro"/>
</dbReference>
<feature type="glycosylation site" description="N-linked (GlcNAc...) asparagine" evidence="11">
    <location>
        <position position="56"/>
    </location>
</feature>
<evidence type="ECO:0000256" key="3">
    <source>
        <dbReference type="ARBA" id="ARBA00022473"/>
    </source>
</evidence>
<evidence type="ECO:0000256" key="1">
    <source>
        <dbReference type="ARBA" id="ARBA00004613"/>
    </source>
</evidence>
<evidence type="ECO:0000256" key="12">
    <source>
        <dbReference type="SAM" id="MobiDB-lite"/>
    </source>
</evidence>
<keyword evidence="15" id="KW-1185">Reference proteome</keyword>